<protein>
    <submittedName>
        <fullName evidence="1">Uncharacterized protein</fullName>
    </submittedName>
</protein>
<dbReference type="Proteomes" id="UP000316639">
    <property type="component" value="Unassembled WGS sequence"/>
</dbReference>
<sequence length="93" mass="10582">MSASFWLHNTHLGQVSQWMVAGCADTRNPETERDMVPPIDRTNAKPGWIEYSFTKNVRTDATGTVWIAAGVRATWEGRRTYHFDLVETSIIAR</sequence>
<organism evidence="1 2">
    <name type="scientific">Lentzea tibetensis</name>
    <dbReference type="NCBI Taxonomy" id="2591470"/>
    <lineage>
        <taxon>Bacteria</taxon>
        <taxon>Bacillati</taxon>
        <taxon>Actinomycetota</taxon>
        <taxon>Actinomycetes</taxon>
        <taxon>Pseudonocardiales</taxon>
        <taxon>Pseudonocardiaceae</taxon>
        <taxon>Lentzea</taxon>
    </lineage>
</organism>
<dbReference type="EMBL" id="VOBR01000001">
    <property type="protein sequence ID" value="TWP54085.1"/>
    <property type="molecule type" value="Genomic_DNA"/>
</dbReference>
<evidence type="ECO:0000313" key="1">
    <source>
        <dbReference type="EMBL" id="TWP54085.1"/>
    </source>
</evidence>
<accession>A0A563F292</accession>
<proteinExistence type="predicted"/>
<dbReference type="RefSeq" id="WP_146348868.1">
    <property type="nucleotide sequence ID" value="NZ_VOBR01000001.1"/>
</dbReference>
<dbReference type="AlphaFoldDB" id="A0A563F292"/>
<gene>
    <name evidence="1" type="ORF">FKR81_00495</name>
</gene>
<reference evidence="1 2" key="1">
    <citation type="submission" date="2019-07" db="EMBL/GenBank/DDBJ databases">
        <title>Lentzea xizangensis sp. nov., isolated from Qinghai-Tibetan Plateau Soils.</title>
        <authorList>
            <person name="Huang J."/>
        </authorList>
    </citation>
    <scope>NUCLEOTIDE SEQUENCE [LARGE SCALE GENOMIC DNA]</scope>
    <source>
        <strain evidence="1 2">FXJ1.1311</strain>
    </source>
</reference>
<name>A0A563F292_9PSEU</name>
<comment type="caution">
    <text evidence="1">The sequence shown here is derived from an EMBL/GenBank/DDBJ whole genome shotgun (WGS) entry which is preliminary data.</text>
</comment>
<keyword evidence="2" id="KW-1185">Reference proteome</keyword>
<evidence type="ECO:0000313" key="2">
    <source>
        <dbReference type="Proteomes" id="UP000316639"/>
    </source>
</evidence>